<dbReference type="AlphaFoldDB" id="A0A4R2F0V9"/>
<evidence type="ECO:0000313" key="1">
    <source>
        <dbReference type="EMBL" id="TCN75704.1"/>
    </source>
</evidence>
<proteinExistence type="predicted"/>
<name>A0A4R2F0V9_9GAMM</name>
<organism evidence="1 2">
    <name type="scientific">Shewanella fodinae</name>
    <dbReference type="NCBI Taxonomy" id="552357"/>
    <lineage>
        <taxon>Bacteria</taxon>
        <taxon>Pseudomonadati</taxon>
        <taxon>Pseudomonadota</taxon>
        <taxon>Gammaproteobacteria</taxon>
        <taxon>Alteromonadales</taxon>
        <taxon>Shewanellaceae</taxon>
        <taxon>Shewanella</taxon>
    </lineage>
</organism>
<keyword evidence="2" id="KW-1185">Reference proteome</keyword>
<reference evidence="1 2" key="1">
    <citation type="submission" date="2019-03" db="EMBL/GenBank/DDBJ databases">
        <title>Freshwater and sediment microbial communities from various areas in North America, analyzing microbe dynamics in response to fracking.</title>
        <authorList>
            <person name="Lamendella R."/>
        </authorList>
    </citation>
    <scope>NUCLEOTIDE SEQUENCE [LARGE SCALE GENOMIC DNA]</scope>
    <source>
        <strain evidence="1 2">74A</strain>
    </source>
</reference>
<gene>
    <name evidence="1" type="ORF">EDC91_1691</name>
</gene>
<dbReference type="Proteomes" id="UP000294832">
    <property type="component" value="Unassembled WGS sequence"/>
</dbReference>
<comment type="caution">
    <text evidence="1">The sequence shown here is derived from an EMBL/GenBank/DDBJ whole genome shotgun (WGS) entry which is preliminary data.</text>
</comment>
<dbReference type="EMBL" id="SLWF01000069">
    <property type="protein sequence ID" value="TCN75704.1"/>
    <property type="molecule type" value="Genomic_DNA"/>
</dbReference>
<evidence type="ECO:0000313" key="2">
    <source>
        <dbReference type="Proteomes" id="UP000294832"/>
    </source>
</evidence>
<sequence length="41" mass="4587">MKTTLKMRLLAASMLSVFLTIVLLVAMSSYFIRTNAYSGRS</sequence>
<accession>A0A4R2F0V9</accession>
<protein>
    <submittedName>
        <fullName evidence="1">Uncharacterized protein</fullName>
    </submittedName>
</protein>